<dbReference type="Proteomes" id="UP000589896">
    <property type="component" value="Unassembled WGS sequence"/>
</dbReference>
<proteinExistence type="predicted"/>
<dbReference type="AlphaFoldDB" id="A0A7Z0QSX9"/>
<feature type="chain" id="PRO_5030755166" evidence="1">
    <location>
        <begin position="21"/>
        <end position="441"/>
    </location>
</feature>
<dbReference type="Gene3D" id="2.60.120.380">
    <property type="match status" value="2"/>
</dbReference>
<evidence type="ECO:0000256" key="1">
    <source>
        <dbReference type="SAM" id="SignalP"/>
    </source>
</evidence>
<keyword evidence="3" id="KW-1185">Reference proteome</keyword>
<dbReference type="EMBL" id="JACCJZ010000017">
    <property type="protein sequence ID" value="NYZ63346.1"/>
    <property type="molecule type" value="Genomic_DNA"/>
</dbReference>
<organism evidence="2 3">
    <name type="scientific">Luteimonas deserti</name>
    <dbReference type="NCBI Taxonomy" id="2752306"/>
    <lineage>
        <taxon>Bacteria</taxon>
        <taxon>Pseudomonadati</taxon>
        <taxon>Pseudomonadota</taxon>
        <taxon>Gammaproteobacteria</taxon>
        <taxon>Lysobacterales</taxon>
        <taxon>Lysobacteraceae</taxon>
        <taxon>Luteimonas</taxon>
    </lineage>
</organism>
<reference evidence="2 3" key="1">
    <citation type="submission" date="2020-07" db="EMBL/GenBank/DDBJ databases">
        <title>isolation of Luteimonas sp. SJ-16.</title>
        <authorList>
            <person name="Huang X.-X."/>
            <person name="Xu L."/>
            <person name="Sun J.-Q."/>
        </authorList>
    </citation>
    <scope>NUCLEOTIDE SEQUENCE [LARGE SCALE GENOMIC DNA]</scope>
    <source>
        <strain evidence="2 3">SJ-16</strain>
    </source>
</reference>
<evidence type="ECO:0000313" key="2">
    <source>
        <dbReference type="EMBL" id="NYZ63346.1"/>
    </source>
</evidence>
<dbReference type="RefSeq" id="WP_180545540.1">
    <property type="nucleotide sequence ID" value="NZ_JACCJZ010000017.1"/>
</dbReference>
<accession>A0A7Z0QSX9</accession>
<evidence type="ECO:0000313" key="3">
    <source>
        <dbReference type="Proteomes" id="UP000589896"/>
    </source>
</evidence>
<comment type="caution">
    <text evidence="2">The sequence shown here is derived from an EMBL/GenBank/DDBJ whole genome shotgun (WGS) entry which is preliminary data.</text>
</comment>
<protein>
    <submittedName>
        <fullName evidence="2">ABC transporter substrate-binding protein</fullName>
    </submittedName>
</protein>
<feature type="signal peptide" evidence="1">
    <location>
        <begin position="1"/>
        <end position="20"/>
    </location>
</feature>
<name>A0A7Z0QSX9_9GAMM</name>
<sequence length="441" mass="45965">MPNVSPLVLALALAIAPVAASERPTPLGIDAASRGEITSRSAINYRDGSRSQLHTLDLRKGQVVSIALEGPLRGRLTAFHGDDLVASSGEGARASSLVVRAAQAGRHTIAVSGIDASAFGPYSVRVSTVEAYDGQPLMAGASISDWTSGPRPLSLRIDEAGVYTIDMLSDDFDAVLKLDGPGVSLSNDDGGEGTNARISARLAPGTYTLTADGYGGERVSGLYRLQVNARATPDAPMRDGGPIAAGETVNGLHDGAAHSYTFTLPARRLVRIDLRSDEIDPLLRLSGTGVEITDDDGGDGLHARIATLLDAGEYTVRAEAAAPGAGFYTLSLAADEAPADVGGGALAAGRPVDATLMPGMTDRWSLNVRSAGQYTIDMRSGDLDSHLRLLRGAEVLASDDDGGDNLDSRIVQRLEPGQYTVEATAVGGSETGRYRIAFERR</sequence>
<keyword evidence="1" id="KW-0732">Signal</keyword>
<gene>
    <name evidence="2" type="ORF">H0E82_11300</name>
</gene>